<evidence type="ECO:0000313" key="3">
    <source>
        <dbReference type="Proteomes" id="UP000824366"/>
    </source>
</evidence>
<name>A0ABN6DGC0_9BURK</name>
<evidence type="ECO:0000256" key="1">
    <source>
        <dbReference type="ARBA" id="ARBA00006018"/>
    </source>
</evidence>
<dbReference type="PRINTS" id="PR00445">
    <property type="entry name" value="HUPFHYPC"/>
</dbReference>
<dbReference type="Pfam" id="PF01455">
    <property type="entry name" value="HupF_HypC"/>
    <property type="match status" value="1"/>
</dbReference>
<dbReference type="InterPro" id="IPR019812">
    <property type="entry name" value="Hydgase_assmbl_chp_CS"/>
</dbReference>
<keyword evidence="3" id="KW-1185">Reference proteome</keyword>
<dbReference type="SUPFAM" id="SSF159127">
    <property type="entry name" value="HupF/HypC-like"/>
    <property type="match status" value="1"/>
</dbReference>
<protein>
    <recommendedName>
        <fullName evidence="4">Hydrogenase assembly chaperone hypC/hupF</fullName>
    </recommendedName>
</protein>
<dbReference type="RefSeq" id="WP_223905992.1">
    <property type="nucleotide sequence ID" value="NZ_AP024238.1"/>
</dbReference>
<reference evidence="2 3" key="1">
    <citation type="journal article" date="2021" name="Microbiol. Spectr.">
        <title>A Single Bacterium Capable of Oxidation and Reduction of Iron at Circumneutral pH.</title>
        <authorList>
            <person name="Kato S."/>
            <person name="Ohkuma M."/>
        </authorList>
    </citation>
    <scope>NUCLEOTIDE SEQUENCE [LARGE SCALE GENOMIC DNA]</scope>
    <source>
        <strain evidence="2 3">MIZ03</strain>
    </source>
</reference>
<dbReference type="NCBIfam" id="TIGR00074">
    <property type="entry name" value="hypC_hupF"/>
    <property type="match status" value="1"/>
</dbReference>
<dbReference type="PANTHER" id="PTHR35177:SF2">
    <property type="entry name" value="HYDROGENASE MATURATION FACTOR HYBG"/>
    <property type="match status" value="1"/>
</dbReference>
<dbReference type="Proteomes" id="UP000824366">
    <property type="component" value="Chromosome"/>
</dbReference>
<evidence type="ECO:0008006" key="4">
    <source>
        <dbReference type="Google" id="ProtNLM"/>
    </source>
</evidence>
<organism evidence="2 3">
    <name type="scientific">Rhodoferax lithotrophicus</name>
    <dbReference type="NCBI Taxonomy" id="2798804"/>
    <lineage>
        <taxon>Bacteria</taxon>
        <taxon>Pseudomonadati</taxon>
        <taxon>Pseudomonadota</taxon>
        <taxon>Betaproteobacteria</taxon>
        <taxon>Burkholderiales</taxon>
        <taxon>Comamonadaceae</taxon>
        <taxon>Rhodoferax</taxon>
    </lineage>
</organism>
<dbReference type="Gene3D" id="2.30.30.140">
    <property type="match status" value="1"/>
</dbReference>
<proteinExistence type="inferred from homology"/>
<accession>A0ABN6DGC0</accession>
<sequence length="113" mass="12451">MCIGIPMRVVTVEPGFAQVIGRGETRRVRTSLVDDCQPGQWLLVFLDDARELITHERAAEVNTTLDLLASAIGQSAPSVFHDDPGFVLPSAMDVQALQQMTQSQPIPHTWRPT</sequence>
<gene>
    <name evidence="2" type="ORF">MIZ03_4640</name>
</gene>
<evidence type="ECO:0000313" key="2">
    <source>
        <dbReference type="EMBL" id="BCO29716.1"/>
    </source>
</evidence>
<dbReference type="EMBL" id="AP024238">
    <property type="protein sequence ID" value="BCO29716.1"/>
    <property type="molecule type" value="Genomic_DNA"/>
</dbReference>
<comment type="similarity">
    <text evidence="1">Belongs to the HupF/HypC family.</text>
</comment>
<dbReference type="PANTHER" id="PTHR35177">
    <property type="entry name" value="HYDROGENASE MATURATION FACTOR HYBG"/>
    <property type="match status" value="1"/>
</dbReference>
<dbReference type="InterPro" id="IPR001109">
    <property type="entry name" value="Hydrogenase_HupF/HypC"/>
</dbReference>
<dbReference type="PROSITE" id="PS01097">
    <property type="entry name" value="HUPF_HYPC"/>
    <property type="match status" value="1"/>
</dbReference>